<proteinExistence type="predicted"/>
<keyword evidence="1" id="KW-1133">Transmembrane helix</keyword>
<protein>
    <submittedName>
        <fullName evidence="2">Uncharacterized protein</fullName>
    </submittedName>
</protein>
<reference evidence="2" key="1">
    <citation type="journal article" date="2020" name="Nature">
        <title>Giant virus diversity and host interactions through global metagenomics.</title>
        <authorList>
            <person name="Schulz F."/>
            <person name="Roux S."/>
            <person name="Paez-Espino D."/>
            <person name="Jungbluth S."/>
            <person name="Walsh D.A."/>
            <person name="Denef V.J."/>
            <person name="McMahon K.D."/>
            <person name="Konstantinidis K.T."/>
            <person name="Eloe-Fadrosh E.A."/>
            <person name="Kyrpides N.C."/>
            <person name="Woyke T."/>
        </authorList>
    </citation>
    <scope>NUCLEOTIDE SEQUENCE</scope>
    <source>
        <strain evidence="2">GVMAG-M-3300018428-16</strain>
    </source>
</reference>
<accession>A0A6C0BTS5</accession>
<evidence type="ECO:0000313" key="2">
    <source>
        <dbReference type="EMBL" id="QHS94969.1"/>
    </source>
</evidence>
<organism evidence="2">
    <name type="scientific">viral metagenome</name>
    <dbReference type="NCBI Taxonomy" id="1070528"/>
    <lineage>
        <taxon>unclassified sequences</taxon>
        <taxon>metagenomes</taxon>
        <taxon>organismal metagenomes</taxon>
    </lineage>
</organism>
<keyword evidence="1" id="KW-0472">Membrane</keyword>
<sequence>MDFSKPSLIEPSVKIFTTGTLKHCKKIRDEYYSYVFNLGAFILFISILIILLYFKYKGKLTPEEKEKKETEKKHYILSTIKKYQTMKQKSQNELITGLPEWNNEYDNK</sequence>
<feature type="transmembrane region" description="Helical" evidence="1">
    <location>
        <begin position="31"/>
        <end position="54"/>
    </location>
</feature>
<keyword evidence="1" id="KW-0812">Transmembrane</keyword>
<dbReference type="EMBL" id="MN739236">
    <property type="protein sequence ID" value="QHS94969.1"/>
    <property type="molecule type" value="Genomic_DNA"/>
</dbReference>
<name>A0A6C0BTS5_9ZZZZ</name>
<evidence type="ECO:0000256" key="1">
    <source>
        <dbReference type="SAM" id="Phobius"/>
    </source>
</evidence>
<dbReference type="AlphaFoldDB" id="A0A6C0BTS5"/>